<comment type="caution">
    <text evidence="6">The sequence shown here is derived from an EMBL/GenBank/DDBJ whole genome shotgun (WGS) entry which is preliminary data.</text>
</comment>
<evidence type="ECO:0000256" key="1">
    <source>
        <dbReference type="ARBA" id="ARBA00001946"/>
    </source>
</evidence>
<organism evidence="6 7">
    <name type="scientific">Parafrankia soli</name>
    <dbReference type="NCBI Taxonomy" id="2599596"/>
    <lineage>
        <taxon>Bacteria</taxon>
        <taxon>Bacillati</taxon>
        <taxon>Actinomycetota</taxon>
        <taxon>Actinomycetes</taxon>
        <taxon>Frankiales</taxon>
        <taxon>Frankiaceae</taxon>
        <taxon>Parafrankia</taxon>
    </lineage>
</organism>
<dbReference type="AlphaFoldDB" id="A0A1S1QYG7"/>
<protein>
    <submittedName>
        <fullName evidence="6">DNA mismatch repair protein MutT</fullName>
    </submittedName>
</protein>
<dbReference type="InterPro" id="IPR000086">
    <property type="entry name" value="NUDIX_hydrolase_dom"/>
</dbReference>
<gene>
    <name evidence="6" type="ORF">BBK14_13810</name>
</gene>
<dbReference type="Pfam" id="PF00293">
    <property type="entry name" value="NUDIX"/>
    <property type="match status" value="1"/>
</dbReference>
<dbReference type="GO" id="GO:0016787">
    <property type="term" value="F:hydrolase activity"/>
    <property type="evidence" value="ECO:0007669"/>
    <property type="project" value="UniProtKB-KW"/>
</dbReference>
<dbReference type="PROSITE" id="PS00893">
    <property type="entry name" value="NUDIX_BOX"/>
    <property type="match status" value="1"/>
</dbReference>
<comment type="similarity">
    <text evidence="2 4">Belongs to the Nudix hydrolase family.</text>
</comment>
<evidence type="ECO:0000259" key="5">
    <source>
        <dbReference type="PROSITE" id="PS51462"/>
    </source>
</evidence>
<dbReference type="InterPro" id="IPR020084">
    <property type="entry name" value="NUDIX_hydrolase_CS"/>
</dbReference>
<accession>A0A1S1QYG7</accession>
<evidence type="ECO:0000256" key="4">
    <source>
        <dbReference type="RuleBase" id="RU003476"/>
    </source>
</evidence>
<dbReference type="InterPro" id="IPR020476">
    <property type="entry name" value="Nudix_hydrolase"/>
</dbReference>
<dbReference type="Gene3D" id="3.90.79.10">
    <property type="entry name" value="Nucleoside Triphosphate Pyrophosphohydrolase"/>
    <property type="match status" value="1"/>
</dbReference>
<dbReference type="EMBL" id="MAXA01000091">
    <property type="protein sequence ID" value="OHV39738.1"/>
    <property type="molecule type" value="Genomic_DNA"/>
</dbReference>
<dbReference type="Proteomes" id="UP000179769">
    <property type="component" value="Unassembled WGS sequence"/>
</dbReference>
<dbReference type="PANTHER" id="PTHR43046">
    <property type="entry name" value="GDP-MANNOSE MANNOSYL HYDROLASE"/>
    <property type="match status" value="1"/>
</dbReference>
<dbReference type="PROSITE" id="PS51462">
    <property type="entry name" value="NUDIX"/>
    <property type="match status" value="1"/>
</dbReference>
<evidence type="ECO:0000313" key="6">
    <source>
        <dbReference type="EMBL" id="OHV39738.1"/>
    </source>
</evidence>
<dbReference type="CDD" id="cd02883">
    <property type="entry name" value="NUDIX_Hydrolase"/>
    <property type="match status" value="1"/>
</dbReference>
<comment type="cofactor">
    <cofactor evidence="1">
        <name>Mg(2+)</name>
        <dbReference type="ChEBI" id="CHEBI:18420"/>
    </cofactor>
</comment>
<evidence type="ECO:0000256" key="2">
    <source>
        <dbReference type="ARBA" id="ARBA00005582"/>
    </source>
</evidence>
<keyword evidence="3 4" id="KW-0378">Hydrolase</keyword>
<dbReference type="InterPro" id="IPR015797">
    <property type="entry name" value="NUDIX_hydrolase-like_dom_sf"/>
</dbReference>
<reference evidence="7" key="1">
    <citation type="submission" date="2016-07" db="EMBL/GenBank/DDBJ databases">
        <title>Frankia sp. NRRL B-16219 Genome sequencing.</title>
        <authorList>
            <person name="Ghodhbane-Gtari F."/>
            <person name="Swanson E."/>
            <person name="Gueddou A."/>
            <person name="Louati M."/>
            <person name="Nouioui I."/>
            <person name="Hezbri K."/>
            <person name="Abebe-Akele F."/>
            <person name="Simpson S."/>
            <person name="Morris K."/>
            <person name="Thomas K."/>
            <person name="Gtari M."/>
            <person name="Tisa L.S."/>
        </authorList>
    </citation>
    <scope>NUCLEOTIDE SEQUENCE [LARGE SCALE GENOMIC DNA]</scope>
    <source>
        <strain evidence="7">NRRL B-16219</strain>
    </source>
</reference>
<proteinExistence type="inferred from homology"/>
<evidence type="ECO:0000256" key="3">
    <source>
        <dbReference type="ARBA" id="ARBA00022801"/>
    </source>
</evidence>
<dbReference type="PRINTS" id="PR00502">
    <property type="entry name" value="NUDIXFAMILY"/>
</dbReference>
<dbReference type="SUPFAM" id="SSF55811">
    <property type="entry name" value="Nudix"/>
    <property type="match status" value="1"/>
</dbReference>
<name>A0A1S1QYG7_9ACTN</name>
<feature type="domain" description="Nudix hydrolase" evidence="5">
    <location>
        <begin position="13"/>
        <end position="147"/>
    </location>
</feature>
<sequence>MQSPGDTGGAAAPRFLRVGAYAVCVRDDHLLLARFSPGDPAGVRWTLPGGGLDHGEHPEQGAIREVREETGHDVELTGLLGIDSIHYLQRDGTDFHGLRVLYSARVVGGTLRHEIGGSTDLAAWIPLADVPALDRIALVDIALDLARGADRIPAAPGGGADPGDGRLVRVAGG</sequence>
<dbReference type="RefSeq" id="WP_071061164.1">
    <property type="nucleotide sequence ID" value="NZ_MAXA01000091.1"/>
</dbReference>
<dbReference type="PANTHER" id="PTHR43046:SF16">
    <property type="entry name" value="ADP-RIBOSE PYROPHOSPHATASE YJHB-RELATED"/>
    <property type="match status" value="1"/>
</dbReference>
<dbReference type="OrthoDB" id="9804442at2"/>
<evidence type="ECO:0000313" key="7">
    <source>
        <dbReference type="Proteomes" id="UP000179769"/>
    </source>
</evidence>
<keyword evidence="7" id="KW-1185">Reference proteome</keyword>